<dbReference type="GO" id="GO:0004222">
    <property type="term" value="F:metalloendopeptidase activity"/>
    <property type="evidence" value="ECO:0007669"/>
    <property type="project" value="InterPro"/>
</dbReference>
<dbReference type="PROSITE" id="PS50215">
    <property type="entry name" value="ADAM_MEPRO"/>
    <property type="match status" value="1"/>
</dbReference>
<dbReference type="Gene3D" id="4.10.70.10">
    <property type="entry name" value="Disintegrin domain"/>
    <property type="match status" value="1"/>
</dbReference>
<reference evidence="8 9" key="1">
    <citation type="submission" date="2019-06" db="EMBL/GenBank/DDBJ databases">
        <title>A chromosomal-level reference genome of Carpinus fangiana (Coryloideae, Betulaceae).</title>
        <authorList>
            <person name="Yang X."/>
            <person name="Wang Z."/>
            <person name="Zhang L."/>
            <person name="Hao G."/>
            <person name="Liu J."/>
            <person name="Yang Y."/>
        </authorList>
    </citation>
    <scope>NUCLEOTIDE SEQUENCE [LARGE SCALE GENOMIC DNA]</scope>
    <source>
        <strain evidence="8">Cfa_2016G</strain>
        <tissue evidence="8">Leaf</tissue>
    </source>
</reference>
<dbReference type="InterPro" id="IPR001590">
    <property type="entry name" value="Peptidase_M12B"/>
</dbReference>
<dbReference type="Proteomes" id="UP000327013">
    <property type="component" value="Unassembled WGS sequence"/>
</dbReference>
<dbReference type="SUPFAM" id="SSF57552">
    <property type="entry name" value="Blood coagulation inhibitor (disintegrin)"/>
    <property type="match status" value="1"/>
</dbReference>
<evidence type="ECO:0000256" key="3">
    <source>
        <dbReference type="SAM" id="MobiDB-lite"/>
    </source>
</evidence>
<feature type="signal peptide" evidence="5">
    <location>
        <begin position="1"/>
        <end position="19"/>
    </location>
</feature>
<dbReference type="SUPFAM" id="SSF55486">
    <property type="entry name" value="Metalloproteases ('zincins'), catalytic domain"/>
    <property type="match status" value="1"/>
</dbReference>
<feature type="binding site" evidence="2">
    <location>
        <position position="428"/>
    </location>
    <ligand>
        <name>Zn(2+)</name>
        <dbReference type="ChEBI" id="CHEBI:29105"/>
        <note>catalytic</note>
    </ligand>
</feature>
<keyword evidence="4" id="KW-0472">Membrane</keyword>
<dbReference type="PANTHER" id="PTHR11905">
    <property type="entry name" value="ADAM A DISINTEGRIN AND METALLOPROTEASE DOMAIN"/>
    <property type="match status" value="1"/>
</dbReference>
<accession>A0A5N6KUD1</accession>
<protein>
    <recommendedName>
        <fullName evidence="10">Disintegrin domain-containing protein</fullName>
    </recommendedName>
</protein>
<evidence type="ECO:0000256" key="2">
    <source>
        <dbReference type="PROSITE-ProRule" id="PRU00276"/>
    </source>
</evidence>
<dbReference type="Gene3D" id="3.40.390.10">
    <property type="entry name" value="Collagenase (Catalytic Domain)"/>
    <property type="match status" value="1"/>
</dbReference>
<evidence type="ECO:0000259" key="7">
    <source>
        <dbReference type="PROSITE" id="PS50215"/>
    </source>
</evidence>
<comment type="caution">
    <text evidence="2">Lacks conserved residue(s) required for the propagation of feature annotation.</text>
</comment>
<feature type="transmembrane region" description="Helical" evidence="4">
    <location>
        <begin position="717"/>
        <end position="738"/>
    </location>
</feature>
<feature type="binding site" evidence="2">
    <location>
        <position position="432"/>
    </location>
    <ligand>
        <name>Zn(2+)</name>
        <dbReference type="ChEBI" id="CHEBI:29105"/>
        <note>catalytic</note>
    </ligand>
</feature>
<dbReference type="AlphaFoldDB" id="A0A5N6KUD1"/>
<feature type="active site" evidence="2">
    <location>
        <position position="429"/>
    </location>
</feature>
<feature type="compositionally biased region" description="Gly residues" evidence="3">
    <location>
        <begin position="768"/>
        <end position="779"/>
    </location>
</feature>
<dbReference type="Pfam" id="PF13688">
    <property type="entry name" value="Reprolysin_5"/>
    <property type="match status" value="1"/>
</dbReference>
<comment type="caution">
    <text evidence="8">The sequence shown here is derived from an EMBL/GenBank/DDBJ whole genome shotgun (WGS) entry which is preliminary data.</text>
</comment>
<dbReference type="InterPro" id="IPR024079">
    <property type="entry name" value="MetalloPept_cat_dom_sf"/>
</dbReference>
<evidence type="ECO:0008006" key="10">
    <source>
        <dbReference type="Google" id="ProtNLM"/>
    </source>
</evidence>
<dbReference type="OrthoDB" id="1726907at2759"/>
<keyword evidence="1" id="KW-1015">Disulfide bond</keyword>
<organism evidence="8 9">
    <name type="scientific">Carpinus fangiana</name>
    <dbReference type="NCBI Taxonomy" id="176857"/>
    <lineage>
        <taxon>Eukaryota</taxon>
        <taxon>Viridiplantae</taxon>
        <taxon>Streptophyta</taxon>
        <taxon>Embryophyta</taxon>
        <taxon>Tracheophyta</taxon>
        <taxon>Spermatophyta</taxon>
        <taxon>Magnoliopsida</taxon>
        <taxon>eudicotyledons</taxon>
        <taxon>Gunneridae</taxon>
        <taxon>Pentapetalae</taxon>
        <taxon>rosids</taxon>
        <taxon>fabids</taxon>
        <taxon>Fagales</taxon>
        <taxon>Betulaceae</taxon>
        <taxon>Carpinus</taxon>
    </lineage>
</organism>
<dbReference type="InterPro" id="IPR001762">
    <property type="entry name" value="Disintegrin_dom"/>
</dbReference>
<keyword evidence="4" id="KW-1133">Transmembrane helix</keyword>
<evidence type="ECO:0000256" key="5">
    <source>
        <dbReference type="SAM" id="SignalP"/>
    </source>
</evidence>
<keyword evidence="4" id="KW-0812">Transmembrane</keyword>
<dbReference type="GO" id="GO:0046872">
    <property type="term" value="F:metal ion binding"/>
    <property type="evidence" value="ECO:0007669"/>
    <property type="project" value="UniProtKB-KW"/>
</dbReference>
<keyword evidence="5" id="KW-0732">Signal</keyword>
<proteinExistence type="predicted"/>
<feature type="domain" description="Peptidase M12B" evidence="7">
    <location>
        <begin position="274"/>
        <end position="491"/>
    </location>
</feature>
<sequence>MLLLRPLLAVASVALLAAASSVERNPLRLLTTVEDPAIRTQSRRVTALTPKFDLTFDVFDRHRRIRLTLEPNHDVVHEEATVTYLGPDGQVSHSEAISRLDHKIYKGSTYQERADGSWAHVGWARIHVRRDGRHPLFEGAFSVDHDAHHVQLSSSYMTSKHHLDPEIELEGDEYMVLWRDSDILPDASANLHTDLRRSLDARESCMSDDLHFNNDLDHPVYAELMKRSDRTWGAMPLGQLFGKRQIDSQPSNGNSAGVNLVSTIGNSAGCPSTRKVALVGVATDCTYTSTFAARENVTQNIITVMNSASQVWENSFNISLGLRNLTISDANCPGTPQQTTPWNQNCDANLDIQARLNLFSAWRGTVQDSNSHWTLLSNCRTGSAVGLAWLGQACNQQAQTSSTGNGNETVSGANFVAKTGTEWQVIAHETGHTFGAVHDCTSDTCDQRSVVAQQQCCPFSSGECAANGQYIMNPSTTPGANTFSPCTVGNICSAIGRNSVHTQCLSDNKDVTTITGQQCGNGIVEGDEDCDCGGPAGCDNNPCCNPTTCKFRGSAVCDDSNEDCCRSCQFASASTVCRPSTGECDPEERCTGNTANCPADQTAPDGQSCTLGAGSNTTSIDISELRCASGQCTSRDLQCKTLMGSYLHDNDTYACDSSSCLLRCASPSLGYNTCASLNTNLLGGTPCGGGGHCNNGHCDGSSFGGQVSSWVNDHKGLVIGIASAVGGLALLLFLSCIWRCCKRGRNRPPRVPAHAVPPAMVASEAAGGNAGPNGPGMGGWYAPPPGPSPGPPPVHVRQWDEPSGWRPSNPSSPGMQYAAPTYGGGWNGPPPPVPQHGAWGGSQRYA</sequence>
<feature type="binding site" evidence="2">
    <location>
        <position position="438"/>
    </location>
    <ligand>
        <name>Zn(2+)</name>
        <dbReference type="ChEBI" id="CHEBI:29105"/>
        <note>catalytic</note>
    </ligand>
</feature>
<dbReference type="FunFam" id="4.10.70.10:FF:000003">
    <property type="entry name" value="Disintegrin and metalloproteinase domain-containing protein 17"/>
    <property type="match status" value="1"/>
</dbReference>
<evidence type="ECO:0000259" key="6">
    <source>
        <dbReference type="PROSITE" id="PS50214"/>
    </source>
</evidence>
<evidence type="ECO:0000256" key="4">
    <source>
        <dbReference type="SAM" id="Phobius"/>
    </source>
</evidence>
<dbReference type="GO" id="GO:0006508">
    <property type="term" value="P:proteolysis"/>
    <property type="evidence" value="ECO:0007669"/>
    <property type="project" value="InterPro"/>
</dbReference>
<dbReference type="InterPro" id="IPR036436">
    <property type="entry name" value="Disintegrin_dom_sf"/>
</dbReference>
<feature type="chain" id="PRO_5024333701" description="Disintegrin domain-containing protein" evidence="5">
    <location>
        <begin position="20"/>
        <end position="846"/>
    </location>
</feature>
<dbReference type="Pfam" id="PF00200">
    <property type="entry name" value="Disintegrin"/>
    <property type="match status" value="1"/>
</dbReference>
<evidence type="ECO:0000313" key="9">
    <source>
        <dbReference type="Proteomes" id="UP000327013"/>
    </source>
</evidence>
<dbReference type="PANTHER" id="PTHR11905:SF159">
    <property type="entry name" value="ADAM METALLOPROTEASE"/>
    <property type="match status" value="1"/>
</dbReference>
<dbReference type="InterPro" id="IPR034028">
    <property type="entry name" value="ZnMc_ADAM_fungal"/>
</dbReference>
<keyword evidence="2" id="KW-0479">Metal-binding</keyword>
<dbReference type="EMBL" id="VIBQ01000013">
    <property type="protein sequence ID" value="KAB8346116.1"/>
    <property type="molecule type" value="Genomic_DNA"/>
</dbReference>
<keyword evidence="2" id="KW-0862">Zinc</keyword>
<keyword evidence="9" id="KW-1185">Reference proteome</keyword>
<feature type="domain" description="Disintegrin" evidence="6">
    <location>
        <begin position="516"/>
        <end position="605"/>
    </location>
</feature>
<dbReference type="PROSITE" id="PS50214">
    <property type="entry name" value="DISINTEGRIN_2"/>
    <property type="match status" value="1"/>
</dbReference>
<dbReference type="SMART" id="SM00050">
    <property type="entry name" value="DISIN"/>
    <property type="match status" value="1"/>
</dbReference>
<name>A0A5N6KUD1_9ROSI</name>
<dbReference type="CDD" id="cd04271">
    <property type="entry name" value="ZnMc_ADAM_fungal"/>
    <property type="match status" value="1"/>
</dbReference>
<feature type="region of interest" description="Disordered" evidence="3">
    <location>
        <begin position="764"/>
        <end position="846"/>
    </location>
</feature>
<evidence type="ECO:0000256" key="1">
    <source>
        <dbReference type="ARBA" id="ARBA00023157"/>
    </source>
</evidence>
<evidence type="ECO:0000313" key="8">
    <source>
        <dbReference type="EMBL" id="KAB8346116.1"/>
    </source>
</evidence>
<gene>
    <name evidence="8" type="ORF">FH972_023164</name>
</gene>
<feature type="compositionally biased region" description="Pro residues" evidence="3">
    <location>
        <begin position="782"/>
        <end position="794"/>
    </location>
</feature>